<evidence type="ECO:0000256" key="7">
    <source>
        <dbReference type="ARBA" id="ARBA00022946"/>
    </source>
</evidence>
<reference evidence="14 15" key="1">
    <citation type="submission" date="2016-03" db="EMBL/GenBank/DDBJ databases">
        <authorList>
            <person name="Ploux O."/>
        </authorList>
    </citation>
    <scope>NUCLEOTIDE SEQUENCE [LARGE SCALE GENOMIC DNA]</scope>
    <source>
        <strain evidence="14 15">URUG2</strain>
    </source>
</reference>
<evidence type="ECO:0000256" key="10">
    <source>
        <dbReference type="ARBA" id="ARBA00023128"/>
    </source>
</evidence>
<name>A0A2D3UW09_9PEZI</name>
<keyword evidence="4 12" id="KW-0812">Transmembrane</keyword>
<keyword evidence="10 12" id="KW-0496">Mitochondrion</keyword>
<dbReference type="OrthoDB" id="5970083at2759"/>
<keyword evidence="6 12" id="KW-0653">Protein transport</keyword>
<evidence type="ECO:0000256" key="2">
    <source>
        <dbReference type="ARBA" id="ARBA00006837"/>
    </source>
</evidence>
<evidence type="ECO:0000256" key="5">
    <source>
        <dbReference type="ARBA" id="ARBA00022792"/>
    </source>
</evidence>
<accession>A0A2D3UW09</accession>
<sequence>MAALFCPRPATACLRSFPRAASPVIASVSFSRQITRSSRLEEKSRGIANLALRENIWTSKQGGSSTVRQHRSMQIRHASTVETTTPTPPTPNQTPSAADELLTWDRFFKLRRTRRWINAGCSIVTAVASVGIFAPVLAQQDFDVWGAQISGLDPVIVIGISTFGIAALGWLMGPTVGNGGFRIWAGRRGWTKEIASKEKSFYARIKKYRADASSSSPQNPIPDYYGEKVASVKDYRRWLKDQRAFNLKKNKNMI</sequence>
<evidence type="ECO:0000256" key="4">
    <source>
        <dbReference type="ARBA" id="ARBA00022692"/>
    </source>
</evidence>
<feature type="transmembrane region" description="Helical" evidence="12">
    <location>
        <begin position="154"/>
        <end position="173"/>
    </location>
</feature>
<dbReference type="PANTHER" id="PTHR28021">
    <property type="entry name" value="PRESEQUENCE TRANSLOCATED-ASSOCIATED MOTOR SUBUNIT PAM17, MITOCHONDRIAL"/>
    <property type="match status" value="1"/>
</dbReference>
<keyword evidence="7" id="KW-0809">Transit peptide</keyword>
<comment type="similarity">
    <text evidence="2 12">Belongs to the PAM17 family.</text>
</comment>
<dbReference type="Proteomes" id="UP000225277">
    <property type="component" value="Unassembled WGS sequence"/>
</dbReference>
<evidence type="ECO:0000256" key="8">
    <source>
        <dbReference type="ARBA" id="ARBA00022989"/>
    </source>
</evidence>
<dbReference type="RefSeq" id="XP_023625285.1">
    <property type="nucleotide sequence ID" value="XM_023769517.1"/>
</dbReference>
<comment type="subunit">
    <text evidence="12">Component of the PAM complex.</text>
</comment>
<dbReference type="AlphaFoldDB" id="A0A2D3UW09"/>
<evidence type="ECO:0000256" key="9">
    <source>
        <dbReference type="ARBA" id="ARBA00023010"/>
    </source>
</evidence>
<organism evidence="14 15">
    <name type="scientific">Ramularia collo-cygni</name>
    <dbReference type="NCBI Taxonomy" id="112498"/>
    <lineage>
        <taxon>Eukaryota</taxon>
        <taxon>Fungi</taxon>
        <taxon>Dikarya</taxon>
        <taxon>Ascomycota</taxon>
        <taxon>Pezizomycotina</taxon>
        <taxon>Dothideomycetes</taxon>
        <taxon>Dothideomycetidae</taxon>
        <taxon>Mycosphaerellales</taxon>
        <taxon>Mycosphaerellaceae</taxon>
        <taxon>Ramularia</taxon>
    </lineage>
</organism>
<dbReference type="EMBL" id="FJUY01000005">
    <property type="protein sequence ID" value="CZT18395.1"/>
    <property type="molecule type" value="Genomic_DNA"/>
</dbReference>
<evidence type="ECO:0000256" key="6">
    <source>
        <dbReference type="ARBA" id="ARBA00022927"/>
    </source>
</evidence>
<comment type="function">
    <text evidence="12">Component of the PAM complex, a complex required for the translocation of transit peptide-containing proteins from the inner membrane into the mitochondrial matrix in an ATP-dependent manner.</text>
</comment>
<comment type="subcellular location">
    <subcellularLocation>
        <location evidence="1 12">Mitochondrion inner membrane</location>
        <topology evidence="1 12">Multi-pass membrane protein</topology>
    </subcellularLocation>
</comment>
<keyword evidence="15" id="KW-1185">Reference proteome</keyword>
<evidence type="ECO:0000256" key="3">
    <source>
        <dbReference type="ARBA" id="ARBA00022448"/>
    </source>
</evidence>
<dbReference type="GO" id="GO:0030150">
    <property type="term" value="P:protein import into mitochondrial matrix"/>
    <property type="evidence" value="ECO:0007669"/>
    <property type="project" value="UniProtKB-UniRule"/>
</dbReference>
<dbReference type="GO" id="GO:0001405">
    <property type="term" value="C:PAM complex, Tim23 associated import motor"/>
    <property type="evidence" value="ECO:0007669"/>
    <property type="project" value="UniProtKB-UniRule"/>
</dbReference>
<evidence type="ECO:0000256" key="1">
    <source>
        <dbReference type="ARBA" id="ARBA00004448"/>
    </source>
</evidence>
<evidence type="ECO:0000256" key="13">
    <source>
        <dbReference type="SAM" id="MobiDB-lite"/>
    </source>
</evidence>
<dbReference type="PANTHER" id="PTHR28021:SF1">
    <property type="entry name" value="PRESEQUENCE TRANSLOCATED-ASSOCIATED MOTOR SUBUNIT PAM17, MITOCHONDRIAL"/>
    <property type="match status" value="1"/>
</dbReference>
<protein>
    <recommendedName>
        <fullName evidence="12">Presequence translocated-associated motor subunit PAM17</fullName>
    </recommendedName>
</protein>
<evidence type="ECO:0000313" key="15">
    <source>
        <dbReference type="Proteomes" id="UP000225277"/>
    </source>
</evidence>
<feature type="region of interest" description="Disordered" evidence="13">
    <location>
        <begin position="61"/>
        <end position="96"/>
    </location>
</feature>
<evidence type="ECO:0000256" key="11">
    <source>
        <dbReference type="ARBA" id="ARBA00023136"/>
    </source>
</evidence>
<keyword evidence="3 12" id="KW-0813">Transport</keyword>
<dbReference type="STRING" id="112498.A0A2D3UW09"/>
<evidence type="ECO:0000313" key="14">
    <source>
        <dbReference type="EMBL" id="CZT18395.1"/>
    </source>
</evidence>
<keyword evidence="8 12" id="KW-1133">Transmembrane helix</keyword>
<dbReference type="Pfam" id="PF08566">
    <property type="entry name" value="Pam17"/>
    <property type="match status" value="1"/>
</dbReference>
<dbReference type="InterPro" id="IPR013875">
    <property type="entry name" value="Pam17"/>
</dbReference>
<gene>
    <name evidence="14" type="ORF">RCC_04239</name>
</gene>
<keyword evidence="11 12" id="KW-0472">Membrane</keyword>
<keyword evidence="5 12" id="KW-0999">Mitochondrion inner membrane</keyword>
<proteinExistence type="inferred from homology"/>
<feature type="transmembrane region" description="Helical" evidence="12">
    <location>
        <begin position="116"/>
        <end position="134"/>
    </location>
</feature>
<evidence type="ECO:0000256" key="12">
    <source>
        <dbReference type="RuleBase" id="RU367146"/>
    </source>
</evidence>
<keyword evidence="9 12" id="KW-0811">Translocation</keyword>
<dbReference type="GeneID" id="35599416"/>